<dbReference type="EMBL" id="CYYK01000002">
    <property type="protein sequence ID" value="CUN55209.1"/>
    <property type="molecule type" value="Genomic_DNA"/>
</dbReference>
<evidence type="ECO:0000313" key="3">
    <source>
        <dbReference type="EMBL" id="MRY85041.1"/>
    </source>
</evidence>
<dbReference type="AlphaFoldDB" id="A0A173XU55"/>
<reference evidence="1 5" key="1">
    <citation type="submission" date="2015-09" db="EMBL/GenBank/DDBJ databases">
        <authorList>
            <consortium name="Pathogen Informatics"/>
        </authorList>
    </citation>
    <scope>NUCLEOTIDE SEQUENCE [LARGE SCALE GENOMIC DNA]</scope>
    <source>
        <strain evidence="1 5">2789STDY5608822</strain>
    </source>
</reference>
<dbReference type="EMBL" id="JAQMPJ010000003">
    <property type="protein sequence ID" value="MDB9004471.1"/>
    <property type="molecule type" value="Genomic_DNA"/>
</dbReference>
<dbReference type="Proteomes" id="UP000095455">
    <property type="component" value="Unassembled WGS sequence"/>
</dbReference>
<evidence type="ECO:0000313" key="4">
    <source>
        <dbReference type="EMBL" id="MRZ06791.1"/>
    </source>
</evidence>
<dbReference type="EMBL" id="WKMW01000011">
    <property type="protein sequence ID" value="MRY85041.1"/>
    <property type="molecule type" value="Genomic_DNA"/>
</dbReference>
<protein>
    <submittedName>
        <fullName evidence="4">Uncharacterized protein</fullName>
    </submittedName>
</protein>
<sequence>MKSLILILIGWLKYRLVKKCPICGAPVLVKKLQTHTGDTFNVYHCGNCGNDYILK</sequence>
<evidence type="ECO:0000313" key="2">
    <source>
        <dbReference type="EMBL" id="MDB9004471.1"/>
    </source>
</evidence>
<evidence type="ECO:0000313" key="1">
    <source>
        <dbReference type="EMBL" id="CUN55209.1"/>
    </source>
</evidence>
<dbReference type="EMBL" id="WKMX01000010">
    <property type="protein sequence ID" value="MRZ06791.1"/>
    <property type="molecule type" value="Genomic_DNA"/>
</dbReference>
<evidence type="ECO:0000313" key="6">
    <source>
        <dbReference type="Proteomes" id="UP000450599"/>
    </source>
</evidence>
<dbReference type="Proteomes" id="UP001210126">
    <property type="component" value="Unassembled WGS sequence"/>
</dbReference>
<organism evidence="4 7">
    <name type="scientific">Parabacteroides distasonis</name>
    <dbReference type="NCBI Taxonomy" id="823"/>
    <lineage>
        <taxon>Bacteria</taxon>
        <taxon>Pseudomonadati</taxon>
        <taxon>Bacteroidota</taxon>
        <taxon>Bacteroidia</taxon>
        <taxon>Bacteroidales</taxon>
        <taxon>Tannerellaceae</taxon>
        <taxon>Parabacteroides</taxon>
    </lineage>
</organism>
<dbReference type="Proteomes" id="UP000450599">
    <property type="component" value="Unassembled WGS sequence"/>
</dbReference>
<dbReference type="RefSeq" id="WP_154398138.1">
    <property type="nucleotide sequence ID" value="NZ_BAABYH010000001.1"/>
</dbReference>
<name>A0A173XU55_PARDI</name>
<reference evidence="6 7" key="2">
    <citation type="journal article" date="2019" name="Nat. Med.">
        <title>A library of human gut bacterial isolates paired with longitudinal multiomics data enables mechanistic microbiome research.</title>
        <authorList>
            <person name="Poyet M."/>
            <person name="Groussin M."/>
            <person name="Gibbons S.M."/>
            <person name="Avila-Pacheco J."/>
            <person name="Jiang X."/>
            <person name="Kearney S.M."/>
            <person name="Perrotta A.R."/>
            <person name="Berdy B."/>
            <person name="Zhao S."/>
            <person name="Lieberman T.D."/>
            <person name="Swanson P.K."/>
            <person name="Smith M."/>
            <person name="Roesemann S."/>
            <person name="Alexander J.E."/>
            <person name="Rich S.A."/>
            <person name="Livny J."/>
            <person name="Vlamakis H."/>
            <person name="Clish C."/>
            <person name="Bullock K."/>
            <person name="Deik A."/>
            <person name="Scott J."/>
            <person name="Pierce K.A."/>
            <person name="Xavier R.J."/>
            <person name="Alm E.J."/>
        </authorList>
    </citation>
    <scope>NUCLEOTIDE SEQUENCE [LARGE SCALE GENOMIC DNA]</scope>
    <source>
        <strain evidence="4 7">BIOML-A10</strain>
        <strain evidence="3 6">BIOML-A11</strain>
    </source>
</reference>
<comment type="caution">
    <text evidence="4">The sequence shown here is derived from an EMBL/GenBank/DDBJ whole genome shotgun (WGS) entry which is preliminary data.</text>
</comment>
<gene>
    <name evidence="1" type="ORF">ERS852380_00566</name>
    <name evidence="4" type="ORF">GKD54_11245</name>
    <name evidence="3" type="ORF">GKD58_12390</name>
    <name evidence="2" type="ORF">PN599_05600</name>
</gene>
<evidence type="ECO:0000313" key="5">
    <source>
        <dbReference type="Proteomes" id="UP000095455"/>
    </source>
</evidence>
<dbReference type="Proteomes" id="UP000471216">
    <property type="component" value="Unassembled WGS sequence"/>
</dbReference>
<reference evidence="2" key="3">
    <citation type="submission" date="2023-01" db="EMBL/GenBank/DDBJ databases">
        <title>Human gut microbiome strain richness.</title>
        <authorList>
            <person name="Chen-Liaw A."/>
        </authorList>
    </citation>
    <scope>NUCLEOTIDE SEQUENCE</scope>
    <source>
        <strain evidence="2">RTP21484st1_E5_RTP21484_190118</strain>
    </source>
</reference>
<evidence type="ECO:0000313" key="7">
    <source>
        <dbReference type="Proteomes" id="UP000471216"/>
    </source>
</evidence>
<accession>A0A173XU55</accession>
<proteinExistence type="predicted"/>